<dbReference type="PANTHER" id="PTHR32305">
    <property type="match status" value="1"/>
</dbReference>
<dbReference type="OrthoDB" id="1907165at2"/>
<evidence type="ECO:0000256" key="3">
    <source>
        <dbReference type="ARBA" id="ARBA00022525"/>
    </source>
</evidence>
<evidence type="ECO:0000256" key="4">
    <source>
        <dbReference type="SAM" id="MobiDB-lite"/>
    </source>
</evidence>
<evidence type="ECO:0000313" key="8">
    <source>
        <dbReference type="Proteomes" id="UP000319212"/>
    </source>
</evidence>
<comment type="caution">
    <text evidence="7">The sequence shown here is derived from an EMBL/GenBank/DDBJ whole genome shotgun (WGS) entry which is preliminary data.</text>
</comment>
<dbReference type="GO" id="GO:0005576">
    <property type="term" value="C:extracellular region"/>
    <property type="evidence" value="ECO:0007669"/>
    <property type="project" value="UniProtKB-SubCell"/>
</dbReference>
<dbReference type="RefSeq" id="WP_140842352.1">
    <property type="nucleotide sequence ID" value="NZ_RCZI01000003.1"/>
</dbReference>
<dbReference type="PANTHER" id="PTHR32305:SF15">
    <property type="entry name" value="PROTEIN RHSA-RELATED"/>
    <property type="match status" value="1"/>
</dbReference>
<accession>A0A502DTJ2</accession>
<sequence length="792" mass="87538">MASNEFVIKSESPANDELMFWSIVGHESFSMPSGYELRVLSKNASIDAKKVLGHAFDVAMEFADADGGTHQRHAQGHAVRFVRAAPIGRYFQYHITLRSWFWLLNKRINSRIFQEKTVLEVLEAVLEDSPIKRFKKTRPDNVIGLHKKRRYCVQHQESDYQFLSRLFEDEGIYYWFGGHEAPDTMCLSDTSTLAHGMLPVADTLRAWPAGGSEVRFNELEYFTGAHSAHSGKYASRDSDFKAIKVKLTGDKSDPDVHELADLEVFEFPGGYFNGDDRGEVAKVRMEELAARRQLFHGKTRWADVAPGWCFHYKGDGHGPPDGDYLIAGCAFFVAHPGYEGLPPNSHSLDDQDELRKVLKVLAQGDPVNAGHMDLLGELIDDAVALPSLRGVHNYVVTALPADVPYRPQRSTQRATMPGPQTAIVVGPMGEEIYADSFGRVKVQFHWDRYGEEDEDSTCWVRVSQPWAGKGWGGYFIPRIGQEVIVDFLNGDPDRPVIVGRVYDDDQPIPFESHTQSGFRTRSTPKGNANNFNEFRFDDKKGGEQVYLHAERNQDIEVEADETHWVGHDRKKTIDHDENVEVKNNRTEKVGVNETIDIGAHRTETVGANEDITIASNRTEKVGANETVTVGANRDHTVGATETRTVGANEVTTVGASRTDTVGAAMTQTIGAALTQTVGGAITVSSGGPMTFNAAGGFTIVAPGGTKIIDNELCQVGGTIKEGYASKLDFNGMVTEFNGVKIEGTISTNAMIGFKYEQVGLDIVEHMAAVHQRQMDMLDAGIDIDFVTGKMIL</sequence>
<dbReference type="SUPFAM" id="SSF69279">
    <property type="entry name" value="Phage tail proteins"/>
    <property type="match status" value="2"/>
</dbReference>
<dbReference type="Gene3D" id="3.55.50.10">
    <property type="entry name" value="Baseplate protein-like domains"/>
    <property type="match status" value="1"/>
</dbReference>
<dbReference type="SUPFAM" id="SSF69255">
    <property type="entry name" value="gp5 N-terminal domain-like"/>
    <property type="match status" value="1"/>
</dbReference>
<comment type="subcellular location">
    <subcellularLocation>
        <location evidence="1">Secreted</location>
    </subcellularLocation>
</comment>
<name>A0A502DTJ2_9BURK</name>
<dbReference type="InterPro" id="IPR037026">
    <property type="entry name" value="Vgr_OB-fold_dom_sf"/>
</dbReference>
<dbReference type="NCBIfam" id="TIGR03361">
    <property type="entry name" value="VI_Rhs_Vgr"/>
    <property type="match status" value="1"/>
</dbReference>
<dbReference type="NCBIfam" id="TIGR01646">
    <property type="entry name" value="vgr_GE"/>
    <property type="match status" value="2"/>
</dbReference>
<dbReference type="InterPro" id="IPR050708">
    <property type="entry name" value="T6SS_VgrG/RHS"/>
</dbReference>
<keyword evidence="3" id="KW-0964">Secreted</keyword>
<dbReference type="Pfam" id="PF04717">
    <property type="entry name" value="Phage_base_V"/>
    <property type="match status" value="1"/>
</dbReference>
<dbReference type="EMBL" id="RCZI01000003">
    <property type="protein sequence ID" value="TPG27611.1"/>
    <property type="molecule type" value="Genomic_DNA"/>
</dbReference>
<dbReference type="Pfam" id="PF05954">
    <property type="entry name" value="Phage_GPD"/>
    <property type="match status" value="1"/>
</dbReference>
<dbReference type="Gene3D" id="2.30.110.50">
    <property type="match status" value="1"/>
</dbReference>
<organism evidence="7 8">
    <name type="scientific">Variovorax guangxiensis</name>
    <dbReference type="NCBI Taxonomy" id="1775474"/>
    <lineage>
        <taxon>Bacteria</taxon>
        <taxon>Pseudomonadati</taxon>
        <taxon>Pseudomonadota</taxon>
        <taxon>Betaproteobacteria</taxon>
        <taxon>Burkholderiales</taxon>
        <taxon>Comamonadaceae</taxon>
        <taxon>Variovorax</taxon>
    </lineage>
</organism>
<comment type="similarity">
    <text evidence="2">Belongs to the VgrG protein family.</text>
</comment>
<dbReference type="Gene3D" id="4.10.220.110">
    <property type="match status" value="1"/>
</dbReference>
<evidence type="ECO:0000313" key="7">
    <source>
        <dbReference type="EMBL" id="TPG27611.1"/>
    </source>
</evidence>
<feature type="compositionally biased region" description="Polar residues" evidence="4">
    <location>
        <begin position="512"/>
        <end position="531"/>
    </location>
</feature>
<feature type="region of interest" description="Disordered" evidence="4">
    <location>
        <begin position="508"/>
        <end position="531"/>
    </location>
</feature>
<evidence type="ECO:0000259" key="5">
    <source>
        <dbReference type="Pfam" id="PF04717"/>
    </source>
</evidence>
<dbReference type="InterPro" id="IPR017847">
    <property type="entry name" value="T6SS_RhsGE_Vgr_subset"/>
</dbReference>
<evidence type="ECO:0000256" key="1">
    <source>
        <dbReference type="ARBA" id="ARBA00004613"/>
    </source>
</evidence>
<feature type="domain" description="Gp5/Type VI secretion system Vgr C-terminal trimerisation" evidence="6">
    <location>
        <begin position="516"/>
        <end position="629"/>
    </location>
</feature>
<gene>
    <name evidence="7" type="primary">tssI</name>
    <name evidence="7" type="ORF">EAH82_12615</name>
</gene>
<evidence type="ECO:0000256" key="2">
    <source>
        <dbReference type="ARBA" id="ARBA00005558"/>
    </source>
</evidence>
<dbReference type="Gene3D" id="2.40.50.230">
    <property type="entry name" value="Gp5 N-terminal domain"/>
    <property type="match status" value="1"/>
</dbReference>
<protein>
    <submittedName>
        <fullName evidence="7">Type VI secretion system tip protein VgrG</fullName>
    </submittedName>
</protein>
<reference evidence="7 8" key="1">
    <citation type="journal article" date="2019" name="Environ. Microbiol.">
        <title>Species interactions and distinct microbial communities in high Arctic permafrost affected cryosols are associated with the CH4 and CO2 gas fluxes.</title>
        <authorList>
            <person name="Altshuler I."/>
            <person name="Hamel J."/>
            <person name="Turney S."/>
            <person name="Magnuson E."/>
            <person name="Levesque R."/>
            <person name="Greer C."/>
            <person name="Whyte L.G."/>
        </authorList>
    </citation>
    <scope>NUCLEOTIDE SEQUENCE [LARGE SCALE GENOMIC DNA]</scope>
    <source>
        <strain evidence="7 8">S06.C</strain>
    </source>
</reference>
<proteinExistence type="inferred from homology"/>
<dbReference type="SUPFAM" id="SSF69349">
    <property type="entry name" value="Phage fibre proteins"/>
    <property type="match status" value="1"/>
</dbReference>
<dbReference type="Pfam" id="PF22178">
    <property type="entry name" value="Gp5_trimer_C"/>
    <property type="match status" value="1"/>
</dbReference>
<dbReference type="AlphaFoldDB" id="A0A502DTJ2"/>
<feature type="domain" description="Gp5/Type VI secretion system Vgr protein OB-fold" evidence="5">
    <location>
        <begin position="436"/>
        <end position="502"/>
    </location>
</feature>
<dbReference type="InterPro" id="IPR054030">
    <property type="entry name" value="Gp5_Vgr_C"/>
</dbReference>
<dbReference type="InterPro" id="IPR006533">
    <property type="entry name" value="T6SS_Vgr_RhsGE"/>
</dbReference>
<dbReference type="InterPro" id="IPR006531">
    <property type="entry name" value="Gp5/Vgr_OB"/>
</dbReference>
<evidence type="ECO:0000259" key="6">
    <source>
        <dbReference type="Pfam" id="PF22178"/>
    </source>
</evidence>
<dbReference type="Proteomes" id="UP000319212">
    <property type="component" value="Unassembled WGS sequence"/>
</dbReference>